<reference evidence="1" key="1">
    <citation type="journal article" date="2013" name="Nature">
        <title>Draft genome of the wheat A-genome progenitor Triticum urartu.</title>
        <authorList>
            <person name="Ling H.Q."/>
            <person name="Zhao S."/>
            <person name="Liu D."/>
            <person name="Wang J."/>
            <person name="Sun H."/>
            <person name="Zhang C."/>
            <person name="Fan H."/>
            <person name="Li D."/>
            <person name="Dong L."/>
            <person name="Tao Y."/>
            <person name="Gao C."/>
            <person name="Wu H."/>
            <person name="Li Y."/>
            <person name="Cui Y."/>
            <person name="Guo X."/>
            <person name="Zheng S."/>
            <person name="Wang B."/>
            <person name="Yu K."/>
            <person name="Liang Q."/>
            <person name="Yang W."/>
            <person name="Lou X."/>
            <person name="Chen J."/>
            <person name="Feng M."/>
            <person name="Jian J."/>
            <person name="Zhang X."/>
            <person name="Luo G."/>
            <person name="Jiang Y."/>
            <person name="Liu J."/>
            <person name="Wang Z."/>
            <person name="Sha Y."/>
            <person name="Zhang B."/>
            <person name="Wu H."/>
            <person name="Tang D."/>
            <person name="Shen Q."/>
            <person name="Xue P."/>
            <person name="Zou S."/>
            <person name="Wang X."/>
            <person name="Liu X."/>
            <person name="Wang F."/>
            <person name="Yang Y."/>
            <person name="An X."/>
            <person name="Dong Z."/>
            <person name="Zhang K."/>
            <person name="Zhang X."/>
            <person name="Luo M.C."/>
            <person name="Dvorak J."/>
            <person name="Tong Y."/>
            <person name="Wang J."/>
            <person name="Yang H."/>
            <person name="Li Z."/>
            <person name="Wang D."/>
            <person name="Zhang A."/>
            <person name="Wang J."/>
        </authorList>
    </citation>
    <scope>NUCLEOTIDE SEQUENCE</scope>
</reference>
<dbReference type="EMBL" id="KD108550">
    <property type="protein sequence ID" value="EMS60493.1"/>
    <property type="molecule type" value="Genomic_DNA"/>
</dbReference>
<organism evidence="1">
    <name type="scientific">Triticum urartu</name>
    <name type="common">Red wild einkorn</name>
    <name type="synonym">Crithodium urartu</name>
    <dbReference type="NCBI Taxonomy" id="4572"/>
    <lineage>
        <taxon>Eukaryota</taxon>
        <taxon>Viridiplantae</taxon>
        <taxon>Streptophyta</taxon>
        <taxon>Embryophyta</taxon>
        <taxon>Tracheophyta</taxon>
        <taxon>Spermatophyta</taxon>
        <taxon>Magnoliopsida</taxon>
        <taxon>Liliopsida</taxon>
        <taxon>Poales</taxon>
        <taxon>Poaceae</taxon>
        <taxon>BOP clade</taxon>
        <taxon>Pooideae</taxon>
        <taxon>Triticodae</taxon>
        <taxon>Triticeae</taxon>
        <taxon>Triticinae</taxon>
        <taxon>Triticum</taxon>
    </lineage>
</organism>
<sequence length="80" mass="8660">MAVSTRSCGPQQRKPAVVSLEASRLGRAEVLKGRRKPEDLGAERLVEQGELHGRGAQWREAAEAARRVNKGGPGCDRLVV</sequence>
<name>M7ZBB9_TRIUA</name>
<protein>
    <submittedName>
        <fullName evidence="1">Uncharacterized protein</fullName>
    </submittedName>
</protein>
<gene>
    <name evidence="1" type="ORF">TRIUR3_29808</name>
</gene>
<accession>M7ZBB9</accession>
<proteinExistence type="predicted"/>
<evidence type="ECO:0000313" key="1">
    <source>
        <dbReference type="EMBL" id="EMS60493.1"/>
    </source>
</evidence>
<dbReference type="AlphaFoldDB" id="M7ZBB9"/>